<proteinExistence type="predicted"/>
<evidence type="ECO:0000313" key="1">
    <source>
        <dbReference type="EMBL" id="CAH8248628.1"/>
    </source>
</evidence>
<reference evidence="1" key="1">
    <citation type="submission" date="2022-06" db="EMBL/GenBank/DDBJ databases">
        <authorList>
            <person name="Dietemann V."/>
            <person name="Ory F."/>
            <person name="Dainat B."/>
            <person name="Oberhansli S."/>
        </authorList>
    </citation>
    <scope>NUCLEOTIDE SEQUENCE</scope>
    <source>
        <strain evidence="1">Ena-SAMPLE-TAB-26-04-2022-14:26:32:270-5432</strain>
    </source>
</reference>
<dbReference type="Gene3D" id="3.10.450.40">
    <property type="match status" value="1"/>
</dbReference>
<keyword evidence="2" id="KW-1185">Reference proteome</keyword>
<dbReference type="Pfam" id="PF10934">
    <property type="entry name" value="Sheath_initiator"/>
    <property type="match status" value="1"/>
</dbReference>
<gene>
    <name evidence="1" type="ORF">WJ0W_005812</name>
</gene>
<comment type="caution">
    <text evidence="1">The sequence shown here is derived from an EMBL/GenBank/DDBJ whole genome shotgun (WGS) entry which is preliminary data.</text>
</comment>
<dbReference type="SUPFAM" id="SSF160719">
    <property type="entry name" value="gpW/gp25-like"/>
    <property type="match status" value="1"/>
</dbReference>
<accession>A0ABM9GAE1</accession>
<dbReference type="EMBL" id="CALYLO010000012">
    <property type="protein sequence ID" value="CAH8248628.1"/>
    <property type="molecule type" value="Genomic_DNA"/>
</dbReference>
<name>A0ABM9GAE1_9BACL</name>
<protein>
    <submittedName>
        <fullName evidence="1">DUF2634 domain-containing protein</fullName>
    </submittedName>
</protein>
<sequence length="118" mass="13182">MNLRIDNTGDLVFSNGELQMVSGPEEIAQAARVVLGTNHDEWFLDPDAGANYDVLLQKQPNEEAIRETVYSALDQVEQIQKVDSIDIRFDQAQRMLHIFFTATGVNGEKVESEVSLDA</sequence>
<dbReference type="Proteomes" id="UP001154322">
    <property type="component" value="Unassembled WGS sequence"/>
</dbReference>
<dbReference type="InterPro" id="IPR020288">
    <property type="entry name" value="Sheath_initiator"/>
</dbReference>
<evidence type="ECO:0000313" key="2">
    <source>
        <dbReference type="Proteomes" id="UP001154322"/>
    </source>
</evidence>
<dbReference type="RefSeq" id="WP_213430229.1">
    <property type="nucleotide sequence ID" value="NZ_AP031286.1"/>
</dbReference>
<organism evidence="1 2">
    <name type="scientific">Paenibacillus melissococcoides</name>
    <dbReference type="NCBI Taxonomy" id="2912268"/>
    <lineage>
        <taxon>Bacteria</taxon>
        <taxon>Bacillati</taxon>
        <taxon>Bacillota</taxon>
        <taxon>Bacilli</taxon>
        <taxon>Bacillales</taxon>
        <taxon>Paenibacillaceae</taxon>
        <taxon>Paenibacillus</taxon>
    </lineage>
</organism>